<gene>
    <name evidence="3" type="ORF">ACFSCY_17855</name>
</gene>
<dbReference type="Gene3D" id="3.40.50.1820">
    <property type="entry name" value="alpha/beta hydrolase"/>
    <property type="match status" value="1"/>
</dbReference>
<dbReference type="Proteomes" id="UP001597145">
    <property type="component" value="Unassembled WGS sequence"/>
</dbReference>
<comment type="caution">
    <text evidence="3">The sequence shown here is derived from an EMBL/GenBank/DDBJ whole genome shotgun (WGS) entry which is preliminary data.</text>
</comment>
<accession>A0ABW4FLW4</accession>
<reference evidence="4" key="1">
    <citation type="journal article" date="2019" name="Int. J. Syst. Evol. Microbiol.">
        <title>The Global Catalogue of Microorganisms (GCM) 10K type strain sequencing project: providing services to taxonomists for standard genome sequencing and annotation.</title>
        <authorList>
            <consortium name="The Broad Institute Genomics Platform"/>
            <consortium name="The Broad Institute Genome Sequencing Center for Infectious Disease"/>
            <person name="Wu L."/>
            <person name="Ma J."/>
        </authorList>
    </citation>
    <scope>NUCLEOTIDE SEQUENCE [LARGE SCALE GENOMIC DNA]</scope>
    <source>
        <strain evidence="4">JCM 12165</strain>
    </source>
</reference>
<evidence type="ECO:0000313" key="3">
    <source>
        <dbReference type="EMBL" id="MFD1531305.1"/>
    </source>
</evidence>
<evidence type="ECO:0000259" key="2">
    <source>
        <dbReference type="Pfam" id="PF00561"/>
    </source>
</evidence>
<keyword evidence="3" id="KW-0378">Hydrolase</keyword>
<dbReference type="InterPro" id="IPR029058">
    <property type="entry name" value="AB_hydrolase_fold"/>
</dbReference>
<dbReference type="EMBL" id="JBHUCP010000010">
    <property type="protein sequence ID" value="MFD1531305.1"/>
    <property type="molecule type" value="Genomic_DNA"/>
</dbReference>
<organism evidence="3 4">
    <name type="scientific">Pseudonocardia aurantiaca</name>
    <dbReference type="NCBI Taxonomy" id="75290"/>
    <lineage>
        <taxon>Bacteria</taxon>
        <taxon>Bacillati</taxon>
        <taxon>Actinomycetota</taxon>
        <taxon>Actinomycetes</taxon>
        <taxon>Pseudonocardiales</taxon>
        <taxon>Pseudonocardiaceae</taxon>
        <taxon>Pseudonocardia</taxon>
    </lineage>
</organism>
<sequence length="288" mass="30200">MTAALTTRTLDAPGATITYDVRGELGDATPLLLIGSPMDAAGFTTLAGHFTDRPVITYDPRGTGRSTRTDGHGEITPDDHAGDLQRLVEAIGGGPVDVLASSGGAVNALAWVARHGEQVRTLVAHEPPLATILPDHKALTAAIEDMHETYQRDGLGPGMAKFMILVGHDGEVPEGYQYPPVDPAQFGLPVEDDGSRNDVLLGQNLRNCTSFEPDLKALRAAGTRIVMARGEASGQTMAARGADAVAKAIGAELVRFPGDHGGFLGDEYGMPGEPDGFAKRLREVLDGS</sequence>
<feature type="compositionally biased region" description="Basic and acidic residues" evidence="1">
    <location>
        <begin position="67"/>
        <end position="78"/>
    </location>
</feature>
<dbReference type="SUPFAM" id="SSF53474">
    <property type="entry name" value="alpha/beta-Hydrolases"/>
    <property type="match status" value="1"/>
</dbReference>
<dbReference type="GO" id="GO:0016787">
    <property type="term" value="F:hydrolase activity"/>
    <property type="evidence" value="ECO:0007669"/>
    <property type="project" value="UniProtKB-KW"/>
</dbReference>
<evidence type="ECO:0000313" key="4">
    <source>
        <dbReference type="Proteomes" id="UP001597145"/>
    </source>
</evidence>
<evidence type="ECO:0000256" key="1">
    <source>
        <dbReference type="SAM" id="MobiDB-lite"/>
    </source>
</evidence>
<dbReference type="Pfam" id="PF00561">
    <property type="entry name" value="Abhydrolase_1"/>
    <property type="match status" value="1"/>
</dbReference>
<name>A0ABW4FLW4_9PSEU</name>
<dbReference type="InterPro" id="IPR000073">
    <property type="entry name" value="AB_hydrolase_1"/>
</dbReference>
<dbReference type="RefSeq" id="WP_343973444.1">
    <property type="nucleotide sequence ID" value="NZ_BAAAJG010000004.1"/>
</dbReference>
<keyword evidence="4" id="KW-1185">Reference proteome</keyword>
<feature type="domain" description="AB hydrolase-1" evidence="2">
    <location>
        <begin position="50"/>
        <end position="138"/>
    </location>
</feature>
<protein>
    <submittedName>
        <fullName evidence="3">Alpha/beta fold hydrolase</fullName>
    </submittedName>
</protein>
<feature type="region of interest" description="Disordered" evidence="1">
    <location>
        <begin position="57"/>
        <end position="78"/>
    </location>
</feature>
<proteinExistence type="predicted"/>